<name>A0A9Q3XB27_9SPHN</name>
<feature type="signal peptide" evidence="1">
    <location>
        <begin position="1"/>
        <end position="20"/>
    </location>
</feature>
<protein>
    <recommendedName>
        <fullName evidence="4">Tetratricopeptide repeat protein</fullName>
    </recommendedName>
</protein>
<evidence type="ECO:0000256" key="1">
    <source>
        <dbReference type="SAM" id="SignalP"/>
    </source>
</evidence>
<sequence length="263" mass="27688">MKIIALPAVAALLLPAAAWAQSGESEGEEEKPEAPIIVIADPDKAERRVSVGSRLPRAAPFAGTNIATNVGTPGLVPGSGMSPHATVRTMQKRDCVSDDEKLSKLVICALAKGDALLAEGDLEGAVQFYRHVAYTEANSAHERHVASEKLYAAGEAADDAGLREEALLALVDGGELAPIEAQKARRSLVALALSQGDDTKAIRRLEDVLAHDPEDARSLATLALAHHRNGTGDSKAIMRSAIAAQEAKGRQAPASWRRFAEEG</sequence>
<dbReference type="Gene3D" id="1.25.40.10">
    <property type="entry name" value="Tetratricopeptide repeat domain"/>
    <property type="match status" value="1"/>
</dbReference>
<evidence type="ECO:0000313" key="3">
    <source>
        <dbReference type="Proteomes" id="UP000824927"/>
    </source>
</evidence>
<evidence type="ECO:0008006" key="4">
    <source>
        <dbReference type="Google" id="ProtNLM"/>
    </source>
</evidence>
<dbReference type="InterPro" id="IPR011990">
    <property type="entry name" value="TPR-like_helical_dom_sf"/>
</dbReference>
<dbReference type="SUPFAM" id="SSF48452">
    <property type="entry name" value="TPR-like"/>
    <property type="match status" value="1"/>
</dbReference>
<gene>
    <name evidence="2" type="ORF">KUV31_01120</name>
</gene>
<keyword evidence="1" id="KW-0732">Signal</keyword>
<evidence type="ECO:0000313" key="2">
    <source>
        <dbReference type="EMBL" id="MBY6216937.1"/>
    </source>
</evidence>
<accession>A0A9Q3XB27</accession>
<organism evidence="2 3">
    <name type="scientific">Qipengyuania aquimaris</name>
    <dbReference type="NCBI Taxonomy" id="255984"/>
    <lineage>
        <taxon>Bacteria</taxon>
        <taxon>Pseudomonadati</taxon>
        <taxon>Pseudomonadota</taxon>
        <taxon>Alphaproteobacteria</taxon>
        <taxon>Sphingomonadales</taxon>
        <taxon>Erythrobacteraceae</taxon>
        <taxon>Qipengyuania</taxon>
    </lineage>
</organism>
<comment type="caution">
    <text evidence="2">The sequence shown here is derived from an EMBL/GenBank/DDBJ whole genome shotgun (WGS) entry which is preliminary data.</text>
</comment>
<reference evidence="2" key="1">
    <citation type="submission" date="2021-06" db="EMBL/GenBank/DDBJ databases">
        <title>50 bacteria genomes isolated from Dapeng, Shenzhen, China.</title>
        <authorList>
            <person name="Zheng W."/>
            <person name="Yu S."/>
            <person name="Huang Y."/>
        </authorList>
    </citation>
    <scope>NUCLEOTIDE SEQUENCE</scope>
    <source>
        <strain evidence="2">DP4N28-2</strain>
    </source>
</reference>
<dbReference type="RefSeq" id="WP_222404191.1">
    <property type="nucleotide sequence ID" value="NZ_JAHVKP010000001.1"/>
</dbReference>
<dbReference type="EMBL" id="JAHVKP010000001">
    <property type="protein sequence ID" value="MBY6216937.1"/>
    <property type="molecule type" value="Genomic_DNA"/>
</dbReference>
<dbReference type="Proteomes" id="UP000824927">
    <property type="component" value="Unassembled WGS sequence"/>
</dbReference>
<proteinExistence type="predicted"/>
<feature type="chain" id="PRO_5040430813" description="Tetratricopeptide repeat protein" evidence="1">
    <location>
        <begin position="21"/>
        <end position="263"/>
    </location>
</feature>
<dbReference type="AlphaFoldDB" id="A0A9Q3XB27"/>